<evidence type="ECO:0000313" key="1">
    <source>
        <dbReference type="EMBL" id="CEG40608.1"/>
    </source>
</evidence>
<proteinExistence type="predicted"/>
<reference evidence="2" key="1">
    <citation type="submission" date="2014-09" db="EMBL/GenBank/DDBJ databases">
        <authorList>
            <person name="Sharma Rahul"/>
            <person name="Thines Marco"/>
        </authorList>
    </citation>
    <scope>NUCLEOTIDE SEQUENCE [LARGE SCALE GENOMIC DNA]</scope>
</reference>
<organism evidence="1 2">
    <name type="scientific">Plasmopara halstedii</name>
    <name type="common">Downy mildew of sunflower</name>
    <dbReference type="NCBI Taxonomy" id="4781"/>
    <lineage>
        <taxon>Eukaryota</taxon>
        <taxon>Sar</taxon>
        <taxon>Stramenopiles</taxon>
        <taxon>Oomycota</taxon>
        <taxon>Peronosporomycetes</taxon>
        <taxon>Peronosporales</taxon>
        <taxon>Peronosporaceae</taxon>
        <taxon>Plasmopara</taxon>
    </lineage>
</organism>
<dbReference type="RefSeq" id="XP_024576977.1">
    <property type="nucleotide sequence ID" value="XM_024726285.1"/>
</dbReference>
<protein>
    <submittedName>
        <fullName evidence="1">Uncharacterized protein</fullName>
    </submittedName>
</protein>
<keyword evidence="2" id="KW-1185">Reference proteome</keyword>
<evidence type="ECO:0000313" key="2">
    <source>
        <dbReference type="Proteomes" id="UP000054928"/>
    </source>
</evidence>
<dbReference type="EMBL" id="CCYD01000523">
    <property type="protein sequence ID" value="CEG40608.1"/>
    <property type="molecule type" value="Genomic_DNA"/>
</dbReference>
<name>A0A0P1AHZ7_PLAHL</name>
<dbReference type="GeneID" id="36405849"/>
<sequence length="71" mass="7850">MTFARASSSDDPKRKTDLHTLIREKKGILATAALGQKIVLEGLSISEVHRTGSHGTRMTLLISRNTHRNPK</sequence>
<dbReference type="AlphaFoldDB" id="A0A0P1AHZ7"/>
<dbReference type="Proteomes" id="UP000054928">
    <property type="component" value="Unassembled WGS sequence"/>
</dbReference>
<accession>A0A0P1AHZ7</accession>